<reference evidence="3 4" key="1">
    <citation type="submission" date="2018-05" db="EMBL/GenBank/DDBJ databases">
        <title>Complete genome sequencing of three human clinical isolates of Staphylococcus caprae reveals virulence factors similar to those of S. epidermidis and S. capitis.</title>
        <authorList>
            <person name="Watanabe S."/>
            <person name="Cui L."/>
        </authorList>
    </citation>
    <scope>NUCLEOTIDE SEQUENCE [LARGE SCALE GENOMIC DNA]</scope>
    <source>
        <strain evidence="3 4">JMUB590</strain>
    </source>
</reference>
<evidence type="ECO:0000313" key="4">
    <source>
        <dbReference type="Proteomes" id="UP000274772"/>
    </source>
</evidence>
<proteinExistence type="predicted"/>
<dbReference type="EMBL" id="AP018586">
    <property type="protein sequence ID" value="BBD93137.1"/>
    <property type="molecule type" value="Genomic_DNA"/>
</dbReference>
<evidence type="ECO:0000313" key="3">
    <source>
        <dbReference type="EMBL" id="BBD93137.1"/>
    </source>
</evidence>
<dbReference type="Pfam" id="PF09851">
    <property type="entry name" value="SHOCT"/>
    <property type="match status" value="1"/>
</dbReference>
<gene>
    <name evidence="3" type="ORF">JMUB590_2082</name>
</gene>
<keyword evidence="4" id="KW-1185">Reference proteome</keyword>
<dbReference type="Pfam" id="PF14470">
    <property type="entry name" value="bPH_3"/>
    <property type="match status" value="1"/>
</dbReference>
<organism evidence="3 4">
    <name type="scientific">Staphylococcus caprae</name>
    <dbReference type="NCBI Taxonomy" id="29380"/>
    <lineage>
        <taxon>Bacteria</taxon>
        <taxon>Bacillati</taxon>
        <taxon>Bacillota</taxon>
        <taxon>Bacilli</taxon>
        <taxon>Bacillales</taxon>
        <taxon>Staphylococcaceae</taxon>
        <taxon>Staphylococcus</taxon>
    </lineage>
</organism>
<feature type="domain" description="SHOCT" evidence="1">
    <location>
        <begin position="135"/>
        <end position="161"/>
    </location>
</feature>
<accession>A0ABN5W5T0</accession>
<dbReference type="InterPro" id="IPR018649">
    <property type="entry name" value="SHOCT"/>
</dbReference>
<feature type="domain" description="YokE-like PH" evidence="2">
    <location>
        <begin position="16"/>
        <end position="113"/>
    </location>
</feature>
<dbReference type="InterPro" id="IPR039519">
    <property type="entry name" value="YokE-like_PH"/>
</dbReference>
<evidence type="ECO:0008006" key="5">
    <source>
        <dbReference type="Google" id="ProtNLM"/>
    </source>
</evidence>
<protein>
    <recommendedName>
        <fullName evidence="5">YokE-like PH domain-containing protein</fullName>
    </recommendedName>
</protein>
<evidence type="ECO:0000259" key="2">
    <source>
        <dbReference type="Pfam" id="PF14470"/>
    </source>
</evidence>
<name>A0ABN5W5T0_9STAP</name>
<sequence length="164" mass="19351">MASKKKNIQQLKDIILNESEELQYVIEGIYETHTIGVDVYRNGILAATNQRVIFFSKRLTGYDFENFDYNRISTFELSKRLTGNKITFYSSGNKVTMKYINDKEINDFVTYVNRKMENEKNSEPQNNLQNDNLSKIKQLKELLDIEAITQEEYEQKKKELLELN</sequence>
<dbReference type="GeneID" id="58051819"/>
<dbReference type="Proteomes" id="UP000274772">
    <property type="component" value="Chromosome"/>
</dbReference>
<dbReference type="RefSeq" id="WP_002441603.1">
    <property type="nucleotide sequence ID" value="NZ_AP018585.1"/>
</dbReference>
<evidence type="ECO:0000259" key="1">
    <source>
        <dbReference type="Pfam" id="PF09851"/>
    </source>
</evidence>